<keyword evidence="2" id="KW-1185">Reference proteome</keyword>
<name>A0ABR6EY06_9SPHI</name>
<sequence>MRRNILNSLLFLALVSLTMACKVKKKIVVVPPVTGVAPVDTEKVETLKMLAEKDISYTTLSLRGKAKLDINGNANNVSMNIRIRKDEGIWVSIGGPMGIEVGRALITPDSIKVLNKWQGVYLGKPFSYVHRFTNPQVTYKLLQAILSGNTIPEFMDTDANVTSKNGVWEISGEQADLAYLALFNTLFKVSEYQLNDLKSAKALKVVYGDYQNMNGTLFPTTIQINSMAGTQKIALNIDFSKVESNLPVDFPFNVPGKYEVIN</sequence>
<organism evidence="1 2">
    <name type="scientific">Pedobacter gandavensis</name>
    <dbReference type="NCBI Taxonomy" id="2679963"/>
    <lineage>
        <taxon>Bacteria</taxon>
        <taxon>Pseudomonadati</taxon>
        <taxon>Bacteroidota</taxon>
        <taxon>Sphingobacteriia</taxon>
        <taxon>Sphingobacteriales</taxon>
        <taxon>Sphingobacteriaceae</taxon>
        <taxon>Pedobacter</taxon>
    </lineage>
</organism>
<dbReference type="Proteomes" id="UP000636110">
    <property type="component" value="Unassembled WGS sequence"/>
</dbReference>
<evidence type="ECO:0000313" key="2">
    <source>
        <dbReference type="Proteomes" id="UP000636110"/>
    </source>
</evidence>
<dbReference type="PROSITE" id="PS51257">
    <property type="entry name" value="PROKAR_LIPOPROTEIN"/>
    <property type="match status" value="1"/>
</dbReference>
<dbReference type="RefSeq" id="WP_182958020.1">
    <property type="nucleotide sequence ID" value="NZ_WNXC01000004.1"/>
</dbReference>
<accession>A0ABR6EY06</accession>
<protein>
    <submittedName>
        <fullName evidence="1">DUF4292 domain-containing protein</fullName>
    </submittedName>
</protein>
<comment type="caution">
    <text evidence="1">The sequence shown here is derived from an EMBL/GenBank/DDBJ whole genome shotgun (WGS) entry which is preliminary data.</text>
</comment>
<proteinExistence type="predicted"/>
<dbReference type="InterPro" id="IPR025634">
    <property type="entry name" value="DUF4292"/>
</dbReference>
<evidence type="ECO:0000313" key="1">
    <source>
        <dbReference type="EMBL" id="MBB2149851.1"/>
    </source>
</evidence>
<dbReference type="EMBL" id="WNXC01000004">
    <property type="protein sequence ID" value="MBB2149851.1"/>
    <property type="molecule type" value="Genomic_DNA"/>
</dbReference>
<reference evidence="1 2" key="1">
    <citation type="submission" date="2019-11" db="EMBL/GenBank/DDBJ databases">
        <title>Description of Pedobacter sp. LMG 31462T.</title>
        <authorList>
            <person name="Carlier A."/>
            <person name="Qi S."/>
            <person name="Vandamme P."/>
        </authorList>
    </citation>
    <scope>NUCLEOTIDE SEQUENCE [LARGE SCALE GENOMIC DNA]</scope>
    <source>
        <strain evidence="1 2">LMG 31462</strain>
    </source>
</reference>
<dbReference type="Pfam" id="PF14125">
    <property type="entry name" value="DUF4292"/>
    <property type="match status" value="1"/>
</dbReference>
<dbReference type="Gene3D" id="2.50.20.10">
    <property type="entry name" value="Lipoprotein localisation LolA/LolB/LppX"/>
    <property type="match status" value="1"/>
</dbReference>
<gene>
    <name evidence="1" type="ORF">GM920_13185</name>
</gene>